<reference evidence="4 5" key="1">
    <citation type="submission" date="2013-02" db="EMBL/GenBank/DDBJ databases">
        <title>The Genome Sequence of Enterococcus phoeniculicola BAA-412.</title>
        <authorList>
            <consortium name="The Broad Institute Genome Sequencing Platform"/>
            <consortium name="The Broad Institute Genome Sequencing Center for Infectious Disease"/>
            <person name="Earl A.M."/>
            <person name="Gilmore M.S."/>
            <person name="Lebreton F."/>
            <person name="Walker B."/>
            <person name="Young S.K."/>
            <person name="Zeng Q."/>
            <person name="Gargeya S."/>
            <person name="Fitzgerald M."/>
            <person name="Haas B."/>
            <person name="Abouelleil A."/>
            <person name="Alvarado L."/>
            <person name="Arachchi H.M."/>
            <person name="Berlin A.M."/>
            <person name="Chapman S.B."/>
            <person name="Dewar J."/>
            <person name="Goldberg J."/>
            <person name="Griggs A."/>
            <person name="Gujja S."/>
            <person name="Hansen M."/>
            <person name="Howarth C."/>
            <person name="Imamovic A."/>
            <person name="Larimer J."/>
            <person name="McCowan C."/>
            <person name="Murphy C."/>
            <person name="Neiman D."/>
            <person name="Pearson M."/>
            <person name="Priest M."/>
            <person name="Roberts A."/>
            <person name="Saif S."/>
            <person name="Shea T."/>
            <person name="Sisk P."/>
            <person name="Sykes S."/>
            <person name="Wortman J."/>
            <person name="Nusbaum C."/>
            <person name="Birren B."/>
        </authorList>
    </citation>
    <scope>NUCLEOTIDE SEQUENCE [LARGE SCALE GENOMIC DNA]</scope>
    <source>
        <strain evidence="4 5">ATCC BAA-412</strain>
    </source>
</reference>
<keyword evidence="2" id="KW-0812">Transmembrane</keyword>
<evidence type="ECO:0000313" key="4">
    <source>
        <dbReference type="EMBL" id="EOL45308.1"/>
    </source>
</evidence>
<dbReference type="InterPro" id="IPR010982">
    <property type="entry name" value="Lambda_DNA-bd_dom_sf"/>
</dbReference>
<comment type="caution">
    <text evidence="4">The sequence shown here is derived from an EMBL/GenBank/DDBJ whole genome shotgun (WGS) entry which is preliminary data.</text>
</comment>
<dbReference type="SMART" id="SM00530">
    <property type="entry name" value="HTH_XRE"/>
    <property type="match status" value="1"/>
</dbReference>
<dbReference type="GO" id="GO:0003677">
    <property type="term" value="F:DNA binding"/>
    <property type="evidence" value="ECO:0007669"/>
    <property type="project" value="UniProtKB-KW"/>
</dbReference>
<dbReference type="InterPro" id="IPR001387">
    <property type="entry name" value="Cro/C1-type_HTH"/>
</dbReference>
<dbReference type="AlphaFoldDB" id="R3TVX8"/>
<gene>
    <name evidence="4" type="ORF">UC3_01198</name>
</gene>
<dbReference type="Gene3D" id="1.10.260.40">
    <property type="entry name" value="lambda repressor-like DNA-binding domains"/>
    <property type="match status" value="1"/>
</dbReference>
<dbReference type="OrthoDB" id="4427456at2"/>
<feature type="transmembrane region" description="Helical" evidence="2">
    <location>
        <begin position="170"/>
        <end position="188"/>
    </location>
</feature>
<dbReference type="PROSITE" id="PS50943">
    <property type="entry name" value="HTH_CROC1"/>
    <property type="match status" value="1"/>
</dbReference>
<evidence type="ECO:0000313" key="5">
    <source>
        <dbReference type="Proteomes" id="UP000013785"/>
    </source>
</evidence>
<sequence length="191" mass="22229">MFGDHLKKRRQQLGLTQQELADKLFVSRQTISNWENGKNYPDIPTLISVSDHLSLSLDSLLKEDKEYIEKVGSDYQLINKEKKLSQLLIYLTLLFFFLILLSILVLTINKHFEPYLSIILLSLCIPFVILSYFVLREFYPKKTTNNSPLFIPKIYGFGLTVNPHHPLGKFIWGFVLLTIIFALFQTIFSLK</sequence>
<dbReference type="PATRIC" id="fig|1158610.3.peg.1172"/>
<dbReference type="HOGENOM" id="CLU_066192_2_2_9"/>
<keyword evidence="2" id="KW-1133">Transmembrane helix</keyword>
<dbReference type="CDD" id="cd00093">
    <property type="entry name" value="HTH_XRE"/>
    <property type="match status" value="1"/>
</dbReference>
<protein>
    <recommendedName>
        <fullName evidence="3">HTH cro/C1-type domain-containing protein</fullName>
    </recommendedName>
</protein>
<organism evidence="4 5">
    <name type="scientific">Enterococcus phoeniculicola ATCC BAA-412</name>
    <dbReference type="NCBI Taxonomy" id="1158610"/>
    <lineage>
        <taxon>Bacteria</taxon>
        <taxon>Bacillati</taxon>
        <taxon>Bacillota</taxon>
        <taxon>Bacilli</taxon>
        <taxon>Lactobacillales</taxon>
        <taxon>Enterococcaceae</taxon>
        <taxon>Enterococcus</taxon>
    </lineage>
</organism>
<dbReference type="Proteomes" id="UP000013785">
    <property type="component" value="Unassembled WGS sequence"/>
</dbReference>
<dbReference type="RefSeq" id="WP_010767866.1">
    <property type="nucleotide sequence ID" value="NZ_ASWE01000003.1"/>
</dbReference>
<name>R3TVX8_9ENTE</name>
<proteinExistence type="predicted"/>
<accession>R3TVX8</accession>
<dbReference type="Pfam" id="PF01381">
    <property type="entry name" value="HTH_3"/>
    <property type="match status" value="1"/>
</dbReference>
<evidence type="ECO:0000259" key="3">
    <source>
        <dbReference type="PROSITE" id="PS50943"/>
    </source>
</evidence>
<evidence type="ECO:0000256" key="1">
    <source>
        <dbReference type="ARBA" id="ARBA00023125"/>
    </source>
</evidence>
<dbReference type="STRING" id="154621.RV11_GL002095"/>
<dbReference type="SUPFAM" id="SSF47413">
    <property type="entry name" value="lambda repressor-like DNA-binding domains"/>
    <property type="match status" value="1"/>
</dbReference>
<feature type="transmembrane region" description="Helical" evidence="2">
    <location>
        <begin position="87"/>
        <end position="108"/>
    </location>
</feature>
<evidence type="ECO:0000256" key="2">
    <source>
        <dbReference type="SAM" id="Phobius"/>
    </source>
</evidence>
<feature type="transmembrane region" description="Helical" evidence="2">
    <location>
        <begin position="114"/>
        <end position="135"/>
    </location>
</feature>
<keyword evidence="1" id="KW-0238">DNA-binding</keyword>
<keyword evidence="5" id="KW-1185">Reference proteome</keyword>
<dbReference type="PANTHER" id="PTHR46558">
    <property type="entry name" value="TRACRIPTIONAL REGULATORY PROTEIN-RELATED-RELATED"/>
    <property type="match status" value="1"/>
</dbReference>
<feature type="domain" description="HTH cro/C1-type" evidence="3">
    <location>
        <begin position="6"/>
        <end position="60"/>
    </location>
</feature>
<dbReference type="eggNOG" id="COG1476">
    <property type="taxonomic scope" value="Bacteria"/>
</dbReference>
<keyword evidence="2" id="KW-0472">Membrane</keyword>
<dbReference type="EMBL" id="AJAT01000012">
    <property type="protein sequence ID" value="EOL45308.1"/>
    <property type="molecule type" value="Genomic_DNA"/>
</dbReference>
<dbReference type="PANTHER" id="PTHR46558:SF15">
    <property type="entry name" value="HELIX-TURN-HELIX DOMAIN PROTEIN"/>
    <property type="match status" value="1"/>
</dbReference>